<proteinExistence type="predicted"/>
<feature type="transmembrane region" description="Helical" evidence="2">
    <location>
        <begin position="87"/>
        <end position="109"/>
    </location>
</feature>
<feature type="region of interest" description="Disordered" evidence="1">
    <location>
        <begin position="1"/>
        <end position="32"/>
    </location>
</feature>
<name>A0A4S8LUU8_DENBC</name>
<feature type="transmembrane region" description="Helical" evidence="2">
    <location>
        <begin position="234"/>
        <end position="260"/>
    </location>
</feature>
<dbReference type="PANTHER" id="PTHR42101">
    <property type="entry name" value="CHROMOSOME 16, WHOLE GENOME SHOTGUN SEQUENCE"/>
    <property type="match status" value="1"/>
</dbReference>
<evidence type="ECO:0000313" key="3">
    <source>
        <dbReference type="EMBL" id="THU93357.1"/>
    </source>
</evidence>
<keyword evidence="2" id="KW-1133">Transmembrane helix</keyword>
<dbReference type="OrthoDB" id="3243926at2759"/>
<dbReference type="PANTHER" id="PTHR42101:SF1">
    <property type="entry name" value="LOW TEMPERATURE REQUIREMENT A"/>
    <property type="match status" value="1"/>
</dbReference>
<keyword evidence="2" id="KW-0472">Membrane</keyword>
<dbReference type="AlphaFoldDB" id="A0A4S8LUU8"/>
<feature type="compositionally biased region" description="Polar residues" evidence="1">
    <location>
        <begin position="1"/>
        <end position="19"/>
    </location>
</feature>
<dbReference type="EMBL" id="ML179251">
    <property type="protein sequence ID" value="THU93357.1"/>
    <property type="molecule type" value="Genomic_DNA"/>
</dbReference>
<evidence type="ECO:0000256" key="2">
    <source>
        <dbReference type="SAM" id="Phobius"/>
    </source>
</evidence>
<keyword evidence="4" id="KW-1185">Reference proteome</keyword>
<protein>
    <recommendedName>
        <fullName evidence="5">Low temperature requirement protein A</fullName>
    </recommendedName>
</protein>
<keyword evidence="2" id="KW-0812">Transmembrane</keyword>
<feature type="transmembrane region" description="Helical" evidence="2">
    <location>
        <begin position="310"/>
        <end position="331"/>
    </location>
</feature>
<sequence length="673" mass="76117">MSSKRSSWFSFTKPPSSGHPNLAEHRRNSNVPFSRPPFQQSLDDNGELQMNDHPAEVPYSDLLLEIAMTTTFASLTDGTPIFEVSNVASYLSFFALVWWIWASQVAYNVRFRRADWMHRFFVFLQFFIFCGLAAFTHEFNITSGVVDDTQEENEADALEREAFQDDQFTLPFLEGQKYRDNLLPKLNFKGVSIVMALSRLLLLIQYSVAYYHARQVKDIPQAATSRKPHRWHPRFPSFVVHILSLLFSAICFFVAYAVIGHNPDEDDQIAKFVLWYFPLLVEVAAHFVAISGRYKGWVHYDSKLISERSATVFVIILGGGLDNITKGFRLIVGNVSFGWQSLGIIFCGVLIFLLLFALHFNTPEPEQSKRSLRVLGAFFFQFFYLSAVIVNLEAISAMLQAGTIGNGLDIPLQFLRDTQQIMELKGFGRSLNESDYMYSNIAKQLTKEGIELGILLPEINSWIDNATSQNPPDYNLPYNALLWMDEEIIEIVLQNLDSSPADDLLVAKMDAFYSSLPNNYTLVNNQTFNDIVESVITMNATPALWFYGSGGAFLVALGLLSLLDHWPARDKFEWGQILSRLSLGSTIIILSSLDLQSSRNILTDDFHYGDSRIWFLATHSLVLPPYAAALLVEHIIELVLLRKAHSYSETRSSVSETGTDRVMGSPKPVSMAE</sequence>
<feature type="transmembrane region" description="Helical" evidence="2">
    <location>
        <begin position="116"/>
        <end position="135"/>
    </location>
</feature>
<feature type="transmembrane region" description="Helical" evidence="2">
    <location>
        <begin position="191"/>
        <end position="213"/>
    </location>
</feature>
<feature type="transmembrane region" description="Helical" evidence="2">
    <location>
        <begin position="272"/>
        <end position="290"/>
    </location>
</feature>
<evidence type="ECO:0008006" key="5">
    <source>
        <dbReference type="Google" id="ProtNLM"/>
    </source>
</evidence>
<evidence type="ECO:0000256" key="1">
    <source>
        <dbReference type="SAM" id="MobiDB-lite"/>
    </source>
</evidence>
<organism evidence="3 4">
    <name type="scientific">Dendrothele bispora (strain CBS 962.96)</name>
    <dbReference type="NCBI Taxonomy" id="1314807"/>
    <lineage>
        <taxon>Eukaryota</taxon>
        <taxon>Fungi</taxon>
        <taxon>Dikarya</taxon>
        <taxon>Basidiomycota</taxon>
        <taxon>Agaricomycotina</taxon>
        <taxon>Agaricomycetes</taxon>
        <taxon>Agaricomycetidae</taxon>
        <taxon>Agaricales</taxon>
        <taxon>Agaricales incertae sedis</taxon>
        <taxon>Dendrothele</taxon>
    </lineage>
</organism>
<feature type="transmembrane region" description="Helical" evidence="2">
    <location>
        <begin position="337"/>
        <end position="360"/>
    </location>
</feature>
<feature type="transmembrane region" description="Helical" evidence="2">
    <location>
        <begin position="372"/>
        <end position="392"/>
    </location>
</feature>
<feature type="region of interest" description="Disordered" evidence="1">
    <location>
        <begin position="652"/>
        <end position="673"/>
    </location>
</feature>
<reference evidence="3 4" key="1">
    <citation type="journal article" date="2019" name="Nat. Ecol. Evol.">
        <title>Megaphylogeny resolves global patterns of mushroom evolution.</title>
        <authorList>
            <person name="Varga T."/>
            <person name="Krizsan K."/>
            <person name="Foldi C."/>
            <person name="Dima B."/>
            <person name="Sanchez-Garcia M."/>
            <person name="Sanchez-Ramirez S."/>
            <person name="Szollosi G.J."/>
            <person name="Szarkandi J.G."/>
            <person name="Papp V."/>
            <person name="Albert L."/>
            <person name="Andreopoulos W."/>
            <person name="Angelini C."/>
            <person name="Antonin V."/>
            <person name="Barry K.W."/>
            <person name="Bougher N.L."/>
            <person name="Buchanan P."/>
            <person name="Buyck B."/>
            <person name="Bense V."/>
            <person name="Catcheside P."/>
            <person name="Chovatia M."/>
            <person name="Cooper J."/>
            <person name="Damon W."/>
            <person name="Desjardin D."/>
            <person name="Finy P."/>
            <person name="Geml J."/>
            <person name="Haridas S."/>
            <person name="Hughes K."/>
            <person name="Justo A."/>
            <person name="Karasinski D."/>
            <person name="Kautmanova I."/>
            <person name="Kiss B."/>
            <person name="Kocsube S."/>
            <person name="Kotiranta H."/>
            <person name="LaButti K.M."/>
            <person name="Lechner B.E."/>
            <person name="Liimatainen K."/>
            <person name="Lipzen A."/>
            <person name="Lukacs Z."/>
            <person name="Mihaltcheva S."/>
            <person name="Morgado L.N."/>
            <person name="Niskanen T."/>
            <person name="Noordeloos M.E."/>
            <person name="Ohm R.A."/>
            <person name="Ortiz-Santana B."/>
            <person name="Ovrebo C."/>
            <person name="Racz N."/>
            <person name="Riley R."/>
            <person name="Savchenko A."/>
            <person name="Shiryaev A."/>
            <person name="Soop K."/>
            <person name="Spirin V."/>
            <person name="Szebenyi C."/>
            <person name="Tomsovsky M."/>
            <person name="Tulloss R.E."/>
            <person name="Uehling J."/>
            <person name="Grigoriev I.V."/>
            <person name="Vagvolgyi C."/>
            <person name="Papp T."/>
            <person name="Martin F.M."/>
            <person name="Miettinen O."/>
            <person name="Hibbett D.S."/>
            <person name="Nagy L.G."/>
        </authorList>
    </citation>
    <scope>NUCLEOTIDE SEQUENCE [LARGE SCALE GENOMIC DNA]</scope>
    <source>
        <strain evidence="3 4">CBS 962.96</strain>
    </source>
</reference>
<gene>
    <name evidence="3" type="ORF">K435DRAFT_861588</name>
</gene>
<accession>A0A4S8LUU8</accession>
<dbReference type="Proteomes" id="UP000297245">
    <property type="component" value="Unassembled WGS sequence"/>
</dbReference>
<evidence type="ECO:0000313" key="4">
    <source>
        <dbReference type="Proteomes" id="UP000297245"/>
    </source>
</evidence>